<evidence type="ECO:0000256" key="4">
    <source>
        <dbReference type="ARBA" id="ARBA00022701"/>
    </source>
</evidence>
<dbReference type="InterPro" id="IPR011990">
    <property type="entry name" value="TPR-like_helical_dom_sf"/>
</dbReference>
<dbReference type="SUPFAM" id="SSF52540">
    <property type="entry name" value="P-loop containing nucleoside triphosphate hydrolases"/>
    <property type="match status" value="1"/>
</dbReference>
<evidence type="ECO:0000256" key="2">
    <source>
        <dbReference type="ARBA" id="ARBA00009622"/>
    </source>
</evidence>
<evidence type="ECO:0000256" key="1">
    <source>
        <dbReference type="ARBA" id="ARBA00004245"/>
    </source>
</evidence>
<evidence type="ECO:0000256" key="5">
    <source>
        <dbReference type="ARBA" id="ARBA00022737"/>
    </source>
</evidence>
<dbReference type="SUPFAM" id="SSF52200">
    <property type="entry name" value="Toll/Interleukin receptor TIR domain"/>
    <property type="match status" value="1"/>
</dbReference>
<keyword evidence="4" id="KW-0493">Microtubule</keyword>
<evidence type="ECO:0000313" key="13">
    <source>
        <dbReference type="Proteomes" id="UP000662747"/>
    </source>
</evidence>
<keyword evidence="5" id="KW-0677">Repeat</keyword>
<dbReference type="Gene3D" id="3.40.50.300">
    <property type="entry name" value="P-loop containing nucleotide triphosphate hydrolases"/>
    <property type="match status" value="1"/>
</dbReference>
<dbReference type="Gene3D" id="3.40.50.10140">
    <property type="entry name" value="Toll/interleukin-1 receptor homology (TIR) domain"/>
    <property type="match status" value="1"/>
</dbReference>
<dbReference type="Proteomes" id="UP000662747">
    <property type="component" value="Chromosome"/>
</dbReference>
<dbReference type="InterPro" id="IPR035897">
    <property type="entry name" value="Toll_tir_struct_dom_sf"/>
</dbReference>
<dbReference type="PROSITE" id="PS50005">
    <property type="entry name" value="TPR"/>
    <property type="match status" value="1"/>
</dbReference>
<name>A0ABX7P820_9BACT</name>
<dbReference type="PANTHER" id="PTHR45783:SF3">
    <property type="entry name" value="KINESIN LIGHT CHAIN"/>
    <property type="match status" value="1"/>
</dbReference>
<dbReference type="Pfam" id="PF13676">
    <property type="entry name" value="TIR_2"/>
    <property type="match status" value="1"/>
</dbReference>
<feature type="repeat" description="TPR" evidence="10">
    <location>
        <begin position="1018"/>
        <end position="1051"/>
    </location>
</feature>
<keyword evidence="7" id="KW-0175">Coiled coil</keyword>
<reference evidence="12 13" key="1">
    <citation type="submission" date="2021-02" db="EMBL/GenBank/DDBJ databases">
        <title>De Novo genome assembly of isolated myxobacteria.</title>
        <authorList>
            <person name="Stevens D.C."/>
        </authorList>
    </citation>
    <scope>NUCLEOTIDE SEQUENCE [LARGE SCALE GENOMIC DNA]</scope>
    <source>
        <strain evidence="13">SCPEA02</strain>
    </source>
</reference>
<keyword evidence="8" id="KW-0505">Motor protein</keyword>
<keyword evidence="6 10" id="KW-0802">TPR repeat</keyword>
<keyword evidence="13" id="KW-1185">Reference proteome</keyword>
<evidence type="ECO:0000313" key="12">
    <source>
        <dbReference type="EMBL" id="QSQ26635.1"/>
    </source>
</evidence>
<proteinExistence type="inferred from homology"/>
<dbReference type="InterPro" id="IPR019734">
    <property type="entry name" value="TPR_rpt"/>
</dbReference>
<dbReference type="SUPFAM" id="SSF48452">
    <property type="entry name" value="TPR-like"/>
    <property type="match status" value="3"/>
</dbReference>
<evidence type="ECO:0000256" key="8">
    <source>
        <dbReference type="ARBA" id="ARBA00023175"/>
    </source>
</evidence>
<evidence type="ECO:0000256" key="10">
    <source>
        <dbReference type="PROSITE-ProRule" id="PRU00339"/>
    </source>
</evidence>
<comment type="subcellular location">
    <subcellularLocation>
        <location evidence="1">Cytoplasm</location>
        <location evidence="1">Cytoskeleton</location>
    </subcellularLocation>
</comment>
<evidence type="ECO:0000259" key="11">
    <source>
        <dbReference type="Pfam" id="PF13676"/>
    </source>
</evidence>
<dbReference type="InterPro" id="IPR027417">
    <property type="entry name" value="P-loop_NTPase"/>
</dbReference>
<evidence type="ECO:0000256" key="6">
    <source>
        <dbReference type="ARBA" id="ARBA00022803"/>
    </source>
</evidence>
<dbReference type="NCBIfam" id="NF040586">
    <property type="entry name" value="FxSxx_TPR"/>
    <property type="match status" value="1"/>
</dbReference>
<keyword evidence="3" id="KW-0963">Cytoplasm</keyword>
<protein>
    <submittedName>
        <fullName evidence="12">Tetratricopeptide repeat protein</fullName>
    </submittedName>
</protein>
<accession>A0ABX7P820</accession>
<dbReference type="EMBL" id="CP071090">
    <property type="protein sequence ID" value="QSQ26635.1"/>
    <property type="molecule type" value="Genomic_DNA"/>
</dbReference>
<feature type="domain" description="TIR" evidence="11">
    <location>
        <begin position="5"/>
        <end position="82"/>
    </location>
</feature>
<dbReference type="InterPro" id="IPR002151">
    <property type="entry name" value="Kinesin_light"/>
</dbReference>
<keyword evidence="9" id="KW-0206">Cytoskeleton</keyword>
<organism evidence="12 13">
    <name type="scientific">Pyxidicoccus parkwayensis</name>
    <dbReference type="NCBI Taxonomy" id="2813578"/>
    <lineage>
        <taxon>Bacteria</taxon>
        <taxon>Pseudomonadati</taxon>
        <taxon>Myxococcota</taxon>
        <taxon>Myxococcia</taxon>
        <taxon>Myxococcales</taxon>
        <taxon>Cystobacterineae</taxon>
        <taxon>Myxococcaceae</taxon>
        <taxon>Pyxidicoccus</taxon>
    </lineage>
</organism>
<dbReference type="RefSeq" id="WP_206728180.1">
    <property type="nucleotide sequence ID" value="NZ_CP071090.1"/>
</dbReference>
<evidence type="ECO:0000256" key="7">
    <source>
        <dbReference type="ARBA" id="ARBA00023054"/>
    </source>
</evidence>
<dbReference type="SMART" id="SM00028">
    <property type="entry name" value="TPR"/>
    <property type="match status" value="5"/>
</dbReference>
<gene>
    <name evidence="12" type="ORF">JY651_17605</name>
</gene>
<dbReference type="Gene3D" id="1.25.40.10">
    <property type="entry name" value="Tetratricopeptide repeat domain"/>
    <property type="match status" value="3"/>
</dbReference>
<evidence type="ECO:0000256" key="3">
    <source>
        <dbReference type="ARBA" id="ARBA00022490"/>
    </source>
</evidence>
<dbReference type="InterPro" id="IPR000157">
    <property type="entry name" value="TIR_dom"/>
</dbReference>
<evidence type="ECO:0000256" key="9">
    <source>
        <dbReference type="ARBA" id="ARBA00023212"/>
    </source>
</evidence>
<dbReference type="Pfam" id="PF13374">
    <property type="entry name" value="TPR_10"/>
    <property type="match status" value="3"/>
</dbReference>
<comment type="similarity">
    <text evidence="2">Belongs to the kinesin light chain family.</text>
</comment>
<sequence length="1161" mass="127964">MSASVFISYARATSSASAAALYEELTRAGIPAFLDREELSVGEHFPAALMEALLSSHLVVIFADALYFQRWYCLAELRMALAPALALPPGAPRTEVETALSSLVLALPAEGLPQQELERLPPPLRTIHWPAAGNTSALVTLVRERLELSPASLGQRLEAAGVLEELRSKFQQQSAVPPPGQLAGRILHPLDLEPSLGSAFVGRADELWRLDFMLSTVRGEASTNTAPAVAMEGGGGFGKTRLALEYVHRMGASRFPGGIIWIDADAGEARLEAQHHEVLRTFRPGVPDLRTFHEQGRNVARELAQALHALPAQAPVLFVVDNVPEPEPGRAPYPLRWYCPAIGKVSLLVTSRSRVSLGESGVQSLPVDTLAPEAAVSLLSQGLENSRVAQETWLRVADWVGNLPLALELLNRVLVLGGLTVDELVRRTEHVGPTAELDQQMDALRGQLPEGRLRGITEAFTLSYQRLTEREREAARLIAQLSPAPILFETLKALEPEGFPPAVRNALVARSFVTRLSGREKHWLGRMHRVLADFLRSQASDPLAEAMRACQGFVKLLPPGFGKEPRVWGLIDLHLPHATWVFHTLSQAEQLSDEPSFVKLGLSIGEFLLATGELQGAFEYTDWLRERALEALGTEHELTLTATTMLAQVLQAGGDASSARQLKEEVLALRRRTHGDEHPATLAALNNLAVALQGEGRWSEALALREQCLAVARRTLGPEHPQTISAMSNLASSLLIVDELARARTLAEQVLELLRRNEGDDSPEILSAKGNLAAVLERQGNTQEARVLEEQVVEGRLELFGEEHPATQRALTHLAVTLQGQGELHRSRELHEKVLEVRHRLLGPEHPDTLSTRSDLATVLHDLGNFAASRKHKEEVLETLTRTLGEDHPRSLIQMNNLAVTLCNQGDPASARSLAQRGLDLSTEKLGEGHRVSVALLGTLAMSLESMGELSEARTLREREVKSLRERLGAEHPETLMATVLLARLLSDQEHLHEASEILEQTLPAIVRAKGPEHPQTLTAMNYLAGVYRKQGHLQRAREMYERLLEVNQRVFGAEHLETHTVMHNLAGVMQQQGELPRARALYEKALRACILTLGLENPYTAMTAWDLLWLLTETHAPEPAIEEQLRNLLWVLDQDPRNLMPSLRTIQQGLLRMVDESLLD</sequence>
<dbReference type="PANTHER" id="PTHR45783">
    <property type="entry name" value="KINESIN LIGHT CHAIN"/>
    <property type="match status" value="1"/>
</dbReference>
<dbReference type="Pfam" id="PF13424">
    <property type="entry name" value="TPR_12"/>
    <property type="match status" value="4"/>
</dbReference>